<dbReference type="STRING" id="1122184.SAMN02745176_02890"/>
<name>A0A1M6HQA6_9FIRM</name>
<keyword evidence="3" id="KW-1185">Reference proteome</keyword>
<evidence type="ECO:0000313" key="3">
    <source>
        <dbReference type="Proteomes" id="UP000184442"/>
    </source>
</evidence>
<keyword evidence="1" id="KW-0472">Membrane</keyword>
<evidence type="ECO:0000313" key="2">
    <source>
        <dbReference type="EMBL" id="SHJ24303.1"/>
    </source>
</evidence>
<organism evidence="2 3">
    <name type="scientific">Lutispora thermophila DSM 19022</name>
    <dbReference type="NCBI Taxonomy" id="1122184"/>
    <lineage>
        <taxon>Bacteria</taxon>
        <taxon>Bacillati</taxon>
        <taxon>Bacillota</taxon>
        <taxon>Clostridia</taxon>
        <taxon>Lutisporales</taxon>
        <taxon>Lutisporaceae</taxon>
        <taxon>Lutispora</taxon>
    </lineage>
</organism>
<proteinExistence type="predicted"/>
<feature type="transmembrane region" description="Helical" evidence="1">
    <location>
        <begin position="6"/>
        <end position="25"/>
    </location>
</feature>
<dbReference type="EMBL" id="FQZS01000022">
    <property type="protein sequence ID" value="SHJ24303.1"/>
    <property type="molecule type" value="Genomic_DNA"/>
</dbReference>
<keyword evidence="1" id="KW-0812">Transmembrane</keyword>
<dbReference type="Proteomes" id="UP000184442">
    <property type="component" value="Unassembled WGS sequence"/>
</dbReference>
<gene>
    <name evidence="2" type="ORF">SAMN02745176_02890</name>
</gene>
<accession>A0A1M6HQA6</accession>
<protein>
    <submittedName>
        <fullName evidence="2">Uncharacterized protein</fullName>
    </submittedName>
</protein>
<dbReference type="AlphaFoldDB" id="A0A1M6HQA6"/>
<reference evidence="2 3" key="1">
    <citation type="submission" date="2016-11" db="EMBL/GenBank/DDBJ databases">
        <authorList>
            <person name="Jaros S."/>
            <person name="Januszkiewicz K."/>
            <person name="Wedrychowicz H."/>
        </authorList>
    </citation>
    <scope>NUCLEOTIDE SEQUENCE [LARGE SCALE GENOMIC DNA]</scope>
    <source>
        <strain evidence="2 3">DSM 19022</strain>
    </source>
</reference>
<sequence length="45" mass="5463">MKNRKIILKCIIIRIMAIITSIRVWRLYLCLKIKGEVKKEFLFLL</sequence>
<evidence type="ECO:0000256" key="1">
    <source>
        <dbReference type="SAM" id="Phobius"/>
    </source>
</evidence>
<keyword evidence="1" id="KW-1133">Transmembrane helix</keyword>